<organism evidence="2 3">
    <name type="scientific">Streptomyces bacillaris</name>
    <dbReference type="NCBI Taxonomy" id="68179"/>
    <lineage>
        <taxon>Bacteria</taxon>
        <taxon>Bacillati</taxon>
        <taxon>Actinomycetota</taxon>
        <taxon>Actinomycetes</taxon>
        <taxon>Kitasatosporales</taxon>
        <taxon>Streptomycetaceae</taxon>
        <taxon>Streptomyces</taxon>
    </lineage>
</organism>
<protein>
    <submittedName>
        <fullName evidence="2">Uncharacterized protein</fullName>
    </submittedName>
</protein>
<feature type="compositionally biased region" description="Basic and acidic residues" evidence="1">
    <location>
        <begin position="195"/>
        <end position="204"/>
    </location>
</feature>
<reference evidence="2 3" key="1">
    <citation type="submission" date="2024-09" db="EMBL/GenBank/DDBJ databases">
        <title>The Natural Products Discovery Center: Release of the First 8490 Sequenced Strains for Exploring Actinobacteria Biosynthetic Diversity.</title>
        <authorList>
            <person name="Kalkreuter E."/>
            <person name="Kautsar S.A."/>
            <person name="Yang D."/>
            <person name="Bader C.D."/>
            <person name="Teijaro C.N."/>
            <person name="Fluegel L."/>
            <person name="Davis C.M."/>
            <person name="Simpson J.R."/>
            <person name="Lauterbach L."/>
            <person name="Steele A.D."/>
            <person name="Gui C."/>
            <person name="Meng S."/>
            <person name="Li G."/>
            <person name="Viehrig K."/>
            <person name="Ye F."/>
            <person name="Su P."/>
            <person name="Kiefer A.F."/>
            <person name="Nichols A."/>
            <person name="Cepeda A.J."/>
            <person name="Yan W."/>
            <person name="Fan B."/>
            <person name="Jiang Y."/>
            <person name="Adhikari A."/>
            <person name="Zheng C.-J."/>
            <person name="Schuster L."/>
            <person name="Cowan T.M."/>
            <person name="Smanski M.J."/>
            <person name="Chevrette M.G."/>
            <person name="De Carvalho L.P.S."/>
            <person name="Shen B."/>
        </authorList>
    </citation>
    <scope>NUCLEOTIDE SEQUENCE [LARGE SCALE GENOMIC DNA]</scope>
    <source>
        <strain evidence="2 3">NPDC058584</strain>
    </source>
</reference>
<evidence type="ECO:0000313" key="3">
    <source>
        <dbReference type="Proteomes" id="UP001598300"/>
    </source>
</evidence>
<comment type="caution">
    <text evidence="2">The sequence shown here is derived from an EMBL/GenBank/DDBJ whole genome shotgun (WGS) entry which is preliminary data.</text>
</comment>
<keyword evidence="3" id="KW-1185">Reference proteome</keyword>
<accession>A0ABW6DTV3</accession>
<evidence type="ECO:0000256" key="1">
    <source>
        <dbReference type="SAM" id="MobiDB-lite"/>
    </source>
</evidence>
<feature type="region of interest" description="Disordered" evidence="1">
    <location>
        <begin position="184"/>
        <end position="204"/>
    </location>
</feature>
<dbReference type="EMBL" id="JBHXPM010000005">
    <property type="protein sequence ID" value="MFD3955957.1"/>
    <property type="molecule type" value="Genomic_DNA"/>
</dbReference>
<dbReference type="Proteomes" id="UP001598300">
    <property type="component" value="Unassembled WGS sequence"/>
</dbReference>
<dbReference type="RefSeq" id="WP_141760857.1">
    <property type="nucleotide sequence ID" value="NZ_JBHVRE010000013.1"/>
</dbReference>
<proteinExistence type="predicted"/>
<sequence length="204" mass="22203">MHDVQDPSAQLSDAVALSAGLSRIRDQLAVIASLRPTPEQLANDHSADVATARRIHQARPGVPVHHVLAVLEVLRAMGEMDDSVPVPLKAFDRLVRVAMWVSRGQAMAHVPDPQISDSYPDAAARFALGALDDAGLLNAYREKASGRPTHQDGTPYRYHEIVAEGWGHCDGCRTWGQGWTAENPHECPGTYVKEPSTEEAPHEP</sequence>
<name>A0ABW6DTV3_9ACTN</name>
<evidence type="ECO:0000313" key="2">
    <source>
        <dbReference type="EMBL" id="MFD3955957.1"/>
    </source>
</evidence>
<gene>
    <name evidence="2" type="ORF">ACFWR3_07700</name>
</gene>